<dbReference type="AlphaFoldDB" id="A0A2U2BWQ7"/>
<comment type="caution">
    <text evidence="1">The sequence shown here is derived from an EMBL/GenBank/DDBJ whole genome shotgun (WGS) entry which is preliminary data.</text>
</comment>
<dbReference type="RefSeq" id="WP_109251728.1">
    <property type="nucleotide sequence ID" value="NZ_QEXV01000001.1"/>
</dbReference>
<keyword evidence="2" id="KW-1185">Reference proteome</keyword>
<evidence type="ECO:0000313" key="1">
    <source>
        <dbReference type="EMBL" id="PWE18453.1"/>
    </source>
</evidence>
<sequence length="186" mass="20538">MLELIAALALQTESIRCEIEYEGSPPDPDSAALACPPDPDPAALDAAEAALESMDVRQPEAMADDLRRTMRLEREDGVWRVRRWPTNMEEPQIPLAVADNGFAAVCEVTGSAIPDGRMTEVEGSCASAHDDEPAGEYIRELYRLAVEVAFSRWRYSPAEHETREQACFRFQLGGGESLEEVQDPPC</sequence>
<accession>A0A2U2BWQ7</accession>
<evidence type="ECO:0000313" key="2">
    <source>
        <dbReference type="Proteomes" id="UP000245168"/>
    </source>
</evidence>
<dbReference type="Proteomes" id="UP000245168">
    <property type="component" value="Unassembled WGS sequence"/>
</dbReference>
<dbReference type="EMBL" id="QEXV01000001">
    <property type="protein sequence ID" value="PWE18453.1"/>
    <property type="molecule type" value="Genomic_DNA"/>
</dbReference>
<protein>
    <submittedName>
        <fullName evidence="1">Uncharacterized protein</fullName>
    </submittedName>
</protein>
<organism evidence="1 2">
    <name type="scientific">Marinicauda salina</name>
    <dbReference type="NCBI Taxonomy" id="2135793"/>
    <lineage>
        <taxon>Bacteria</taxon>
        <taxon>Pseudomonadati</taxon>
        <taxon>Pseudomonadota</taxon>
        <taxon>Alphaproteobacteria</taxon>
        <taxon>Maricaulales</taxon>
        <taxon>Maricaulaceae</taxon>
        <taxon>Marinicauda</taxon>
    </lineage>
</organism>
<reference evidence="2" key="1">
    <citation type="submission" date="2018-05" db="EMBL/GenBank/DDBJ databases">
        <authorList>
            <person name="Liu B.-T."/>
        </authorList>
    </citation>
    <scope>NUCLEOTIDE SEQUENCE [LARGE SCALE GENOMIC DNA]</scope>
    <source>
        <strain evidence="2">WD6-1</strain>
    </source>
</reference>
<proteinExistence type="predicted"/>
<name>A0A2U2BWQ7_9PROT</name>
<gene>
    <name evidence="1" type="ORF">DDZ18_02270</name>
</gene>